<keyword evidence="2" id="KW-0132">Cell division</keyword>
<dbReference type="GO" id="GO:0044772">
    <property type="term" value="P:mitotic cell cycle phase transition"/>
    <property type="evidence" value="ECO:0007669"/>
    <property type="project" value="UniProtKB-ARBA"/>
</dbReference>
<reference evidence="8 9" key="1">
    <citation type="submission" date="2020-07" db="EMBL/GenBank/DDBJ databases">
        <title>The yeast mating-type switching endonuclease HO is a domesticated member of an unorthodox homing genetic element family.</title>
        <authorList>
            <person name="Coughlan A.Y."/>
            <person name="Lombardi L."/>
            <person name="Braun-Galleani S."/>
            <person name="Martos A.R."/>
            <person name="Galeote V."/>
            <person name="Bigey F."/>
            <person name="Dequin S."/>
            <person name="Byrne K.P."/>
            <person name="Wolfe K.H."/>
        </authorList>
    </citation>
    <scope>NUCLEOTIDE SEQUENCE [LARGE SCALE GENOMIC DNA]</scope>
    <source>
        <strain evidence="8 9">NRRL Y-6702</strain>
    </source>
</reference>
<dbReference type="GO" id="GO:0016538">
    <property type="term" value="F:cyclin-dependent protein serine/threonine kinase regulator activity"/>
    <property type="evidence" value="ECO:0007669"/>
    <property type="project" value="UniProtKB-ARBA"/>
</dbReference>
<dbReference type="SUPFAM" id="SSF47954">
    <property type="entry name" value="Cyclin-like"/>
    <property type="match status" value="1"/>
</dbReference>
<feature type="compositionally biased region" description="Basic and acidic residues" evidence="6">
    <location>
        <begin position="358"/>
        <end position="381"/>
    </location>
</feature>
<keyword evidence="4" id="KW-0131">Cell cycle</keyword>
<dbReference type="InterPro" id="IPR048258">
    <property type="entry name" value="Cyclins_cyclin-box"/>
</dbReference>
<comment type="similarity">
    <text evidence="1 5">Belongs to the cyclin family.</text>
</comment>
<accession>A0A7H9B3C3</accession>
<dbReference type="PANTHER" id="PTHR10177">
    <property type="entry name" value="CYCLINS"/>
    <property type="match status" value="1"/>
</dbReference>
<evidence type="ECO:0000256" key="3">
    <source>
        <dbReference type="ARBA" id="ARBA00023127"/>
    </source>
</evidence>
<evidence type="ECO:0000256" key="4">
    <source>
        <dbReference type="ARBA" id="ARBA00023306"/>
    </source>
</evidence>
<dbReference type="KEGG" id="zmk:HG535_0E02420"/>
<dbReference type="EMBL" id="CP058608">
    <property type="protein sequence ID" value="QLG73158.1"/>
    <property type="molecule type" value="Genomic_DNA"/>
</dbReference>
<evidence type="ECO:0000256" key="5">
    <source>
        <dbReference type="RuleBase" id="RU000383"/>
    </source>
</evidence>
<keyword evidence="3 5" id="KW-0195">Cyclin</keyword>
<proteinExistence type="inferred from homology"/>
<dbReference type="GO" id="GO:0044843">
    <property type="term" value="P:cell cycle G1/S phase transition"/>
    <property type="evidence" value="ECO:0007669"/>
    <property type="project" value="UniProtKB-ARBA"/>
</dbReference>
<dbReference type="GeneID" id="59236900"/>
<protein>
    <recommendedName>
        <fullName evidence="7">Cyclin-like domain-containing protein</fullName>
    </recommendedName>
</protein>
<dbReference type="GO" id="GO:0051726">
    <property type="term" value="P:regulation of cell cycle"/>
    <property type="evidence" value="ECO:0007669"/>
    <property type="project" value="UniProtKB-ARBA"/>
</dbReference>
<dbReference type="AlphaFoldDB" id="A0A7H9B3C3"/>
<dbReference type="Pfam" id="PF00134">
    <property type="entry name" value="Cyclin_N"/>
    <property type="match status" value="1"/>
</dbReference>
<evidence type="ECO:0000313" key="9">
    <source>
        <dbReference type="Proteomes" id="UP000509704"/>
    </source>
</evidence>
<dbReference type="GO" id="GO:0051301">
    <property type="term" value="P:cell division"/>
    <property type="evidence" value="ECO:0007669"/>
    <property type="project" value="UniProtKB-KW"/>
</dbReference>
<dbReference type="OrthoDB" id="5590282at2759"/>
<dbReference type="InterPro" id="IPR036915">
    <property type="entry name" value="Cyclin-like_sf"/>
</dbReference>
<dbReference type="SMART" id="SM00385">
    <property type="entry name" value="CYCLIN"/>
    <property type="match status" value="1"/>
</dbReference>
<evidence type="ECO:0000256" key="6">
    <source>
        <dbReference type="SAM" id="MobiDB-lite"/>
    </source>
</evidence>
<name>A0A7H9B3C3_ZYGMR</name>
<evidence type="ECO:0000256" key="2">
    <source>
        <dbReference type="ARBA" id="ARBA00022618"/>
    </source>
</evidence>
<evidence type="ECO:0000259" key="7">
    <source>
        <dbReference type="SMART" id="SM00385"/>
    </source>
</evidence>
<dbReference type="FunFam" id="1.10.472.10:FF:000010">
    <property type="entry name" value="G1/S-specific cyclin Cln1"/>
    <property type="match status" value="1"/>
</dbReference>
<dbReference type="RefSeq" id="XP_037144885.1">
    <property type="nucleotide sequence ID" value="XM_037288990.1"/>
</dbReference>
<dbReference type="InterPro" id="IPR006671">
    <property type="entry name" value="Cyclin_N"/>
</dbReference>
<gene>
    <name evidence="8" type="ORF">HG535_0E02420</name>
</gene>
<dbReference type="InterPro" id="IPR039361">
    <property type="entry name" value="Cyclin"/>
</dbReference>
<dbReference type="Gene3D" id="1.10.472.10">
    <property type="entry name" value="Cyclin-like"/>
    <property type="match status" value="1"/>
</dbReference>
<evidence type="ECO:0000313" key="8">
    <source>
        <dbReference type="EMBL" id="QLG73158.1"/>
    </source>
</evidence>
<organism evidence="8 9">
    <name type="scientific">Zygotorulaspora mrakii</name>
    <name type="common">Zygosaccharomyces mrakii</name>
    <dbReference type="NCBI Taxonomy" id="42260"/>
    <lineage>
        <taxon>Eukaryota</taxon>
        <taxon>Fungi</taxon>
        <taxon>Dikarya</taxon>
        <taxon>Ascomycota</taxon>
        <taxon>Saccharomycotina</taxon>
        <taxon>Saccharomycetes</taxon>
        <taxon>Saccharomycetales</taxon>
        <taxon>Saccharomycetaceae</taxon>
        <taxon>Zygotorulaspora</taxon>
    </lineage>
</organism>
<evidence type="ECO:0000256" key="1">
    <source>
        <dbReference type="ARBA" id="ARBA00008742"/>
    </source>
</evidence>
<feature type="region of interest" description="Disordered" evidence="6">
    <location>
        <begin position="352"/>
        <end position="381"/>
    </location>
</feature>
<dbReference type="InterPro" id="IPR013763">
    <property type="entry name" value="Cyclin-like_dom"/>
</dbReference>
<keyword evidence="9" id="KW-1185">Reference proteome</keyword>
<dbReference type="PROSITE" id="PS00292">
    <property type="entry name" value="CYCLINS"/>
    <property type="match status" value="1"/>
</dbReference>
<dbReference type="CDD" id="cd20559">
    <property type="entry name" value="CYCLIN_ScCLN_like"/>
    <property type="match status" value="1"/>
</dbReference>
<sequence>MIRNNAKYLRGTGDMAFMSHVRRNVALKKSQNPKLVIREQASHQFSVMEYSDNLLNHLIRLDENNKSNVFKPSLPSFNSQPQINHKMRYLIFDFLMCCHTRLGLCTSTLFLCFNLLDRYTSRYIVESSDYQLLALTALWISSKYWDSKNRAASLPVLQNLCCKQYSIRQFKEMELHLLKALNWSLSQIATPDSFIDILLFLKDNKNVQPAVLKTDNITELININDIKSGSVMLCQLASFDLQLSFNYTTSQIALGAITLITIALKLQKLNQWENFQSSIKDASLIRICSALLDLVLKFDSLPSSFKFKYIDNSDPTSEMLLGSLQNYFIQLQLEELYRSQVLISANYATGSPMTSDHPPYEKNNDTNESSMRAREEVRRNRGEQNFAFTPFNLASIKSNTPSPAISSSTSPFASPYMAHELSSAATNVNTPDSLPTPSSDKTLAYPLMTSTASNYFTSLPLNSPSLSVLQNKMKLDGRKRSFIYGNSSAVGSTGIARTNSMIKSKRCTAAITSGATSTFVKGHKKRASSIMDIDFFEEEVASKR</sequence>
<dbReference type="Proteomes" id="UP000509704">
    <property type="component" value="Chromosome 5"/>
</dbReference>
<feature type="domain" description="Cyclin-like" evidence="7">
    <location>
        <begin position="93"/>
        <end position="179"/>
    </location>
</feature>